<dbReference type="Proteomes" id="UP000315295">
    <property type="component" value="Unassembled WGS sequence"/>
</dbReference>
<gene>
    <name evidence="2" type="ORF">C1H46_002990</name>
</gene>
<dbReference type="PANTHER" id="PTHR23272:SF184">
    <property type="entry name" value="OS03G0311250 PROTEIN"/>
    <property type="match status" value="1"/>
</dbReference>
<feature type="domain" description="hAT-like transposase RNase-H fold" evidence="1">
    <location>
        <begin position="4"/>
        <end position="74"/>
    </location>
</feature>
<comment type="caution">
    <text evidence="2">The sequence shown here is derived from an EMBL/GenBank/DDBJ whole genome shotgun (WGS) entry which is preliminary data.</text>
</comment>
<dbReference type="AlphaFoldDB" id="A0A540NK57"/>
<proteinExistence type="predicted"/>
<evidence type="ECO:0000313" key="2">
    <source>
        <dbReference type="EMBL" id="TQE11427.1"/>
    </source>
</evidence>
<evidence type="ECO:0000313" key="3">
    <source>
        <dbReference type="Proteomes" id="UP000315295"/>
    </source>
</evidence>
<organism evidence="2 3">
    <name type="scientific">Malus baccata</name>
    <name type="common">Siberian crab apple</name>
    <name type="synonym">Pyrus baccata</name>
    <dbReference type="NCBI Taxonomy" id="106549"/>
    <lineage>
        <taxon>Eukaryota</taxon>
        <taxon>Viridiplantae</taxon>
        <taxon>Streptophyta</taxon>
        <taxon>Embryophyta</taxon>
        <taxon>Tracheophyta</taxon>
        <taxon>Spermatophyta</taxon>
        <taxon>Magnoliopsida</taxon>
        <taxon>eudicotyledons</taxon>
        <taxon>Gunneridae</taxon>
        <taxon>Pentapetalae</taxon>
        <taxon>rosids</taxon>
        <taxon>fabids</taxon>
        <taxon>Rosales</taxon>
        <taxon>Rosaceae</taxon>
        <taxon>Amygdaloideae</taxon>
        <taxon>Maleae</taxon>
        <taxon>Malus</taxon>
    </lineage>
</organism>
<name>A0A540NK57_MALBA</name>
<keyword evidence="3" id="KW-1185">Reference proteome</keyword>
<dbReference type="PANTHER" id="PTHR23272">
    <property type="entry name" value="BED FINGER-RELATED"/>
    <property type="match status" value="1"/>
</dbReference>
<dbReference type="GO" id="GO:0003677">
    <property type="term" value="F:DNA binding"/>
    <property type="evidence" value="ECO:0007669"/>
    <property type="project" value="InterPro"/>
</dbReference>
<dbReference type="Pfam" id="PF14372">
    <property type="entry name" value="hAT-like_RNase-H"/>
    <property type="match status" value="1"/>
</dbReference>
<reference evidence="2 3" key="1">
    <citation type="journal article" date="2019" name="G3 (Bethesda)">
        <title>Sequencing of a Wild Apple (Malus baccata) Genome Unravels the Differences Between Cultivated and Wild Apple Species Regarding Disease Resistance and Cold Tolerance.</title>
        <authorList>
            <person name="Chen X."/>
        </authorList>
    </citation>
    <scope>NUCLEOTIDE SEQUENCE [LARGE SCALE GENOMIC DNA]</scope>
    <source>
        <strain evidence="3">cv. Shandingzi</strain>
        <tissue evidence="2">Leaves</tissue>
    </source>
</reference>
<dbReference type="EMBL" id="VIEB01000030">
    <property type="protein sequence ID" value="TQE11427.1"/>
    <property type="molecule type" value="Genomic_DNA"/>
</dbReference>
<protein>
    <recommendedName>
        <fullName evidence="1">hAT-like transposase RNase-H fold domain-containing protein</fullName>
    </recommendedName>
</protein>
<accession>A0A540NK57</accession>
<evidence type="ECO:0000259" key="1">
    <source>
        <dbReference type="Pfam" id="PF14372"/>
    </source>
</evidence>
<dbReference type="InterPro" id="IPR025525">
    <property type="entry name" value="hAT-like_transposase_RNase-H"/>
</dbReference>
<sequence>MDDSESFMKKMGTYMYMKFKKYWSEYSLILAIAIILDPRYKLHFVDSGYTKLHGVNSVEFTKVNDKLNDLFGVYLEKLLHLDNSNTLVNSVPNHQTKSIDVLFEVI</sequence>